<evidence type="ECO:0000259" key="1">
    <source>
        <dbReference type="Pfam" id="PF01636"/>
    </source>
</evidence>
<dbReference type="SUPFAM" id="SSF56112">
    <property type="entry name" value="Protein kinase-like (PK-like)"/>
    <property type="match status" value="1"/>
</dbReference>
<dbReference type="OrthoDB" id="8300194at2759"/>
<dbReference type="EMBL" id="LGTZ01002356">
    <property type="protein sequence ID" value="OJD14882.1"/>
    <property type="molecule type" value="Genomic_DNA"/>
</dbReference>
<dbReference type="Pfam" id="PF01636">
    <property type="entry name" value="APH"/>
    <property type="match status" value="1"/>
</dbReference>
<proteinExistence type="predicted"/>
<accession>A0A1J9PG52</accession>
<sequence length="151" mass="17670">MNFIAVNTTTPVPKIDKIQYDEVRKAFYNVIEYMHGKPRNKFASYLEELQQLTGKQLEGINGTPVRVGCYLSRWSGPFERDNDFNHFKALDAHEYPGHDHTIRFAHGDFIPRNMLVDGTGQITADLDWEWAGWFPEYWDVVRIFIDMPSKK</sequence>
<evidence type="ECO:0000313" key="2">
    <source>
        <dbReference type="EMBL" id="OJD14882.1"/>
    </source>
</evidence>
<dbReference type="Gene3D" id="3.90.1200.10">
    <property type="match status" value="1"/>
</dbReference>
<dbReference type="PANTHER" id="PTHR21310">
    <property type="entry name" value="AMINOGLYCOSIDE PHOSPHOTRANSFERASE-RELATED-RELATED"/>
    <property type="match status" value="1"/>
</dbReference>
<dbReference type="InterPro" id="IPR051678">
    <property type="entry name" value="AGP_Transferase"/>
</dbReference>
<evidence type="ECO:0000313" key="3">
    <source>
        <dbReference type="Proteomes" id="UP000242791"/>
    </source>
</evidence>
<comment type="caution">
    <text evidence="2">The sequence shown here is derived from an EMBL/GenBank/DDBJ whole genome shotgun (WGS) entry which is preliminary data.</text>
</comment>
<keyword evidence="3" id="KW-1185">Reference proteome</keyword>
<dbReference type="Proteomes" id="UP000242791">
    <property type="component" value="Unassembled WGS sequence"/>
</dbReference>
<protein>
    <recommendedName>
        <fullName evidence="1">Aminoglycoside phosphotransferase domain-containing protein</fullName>
    </recommendedName>
</protein>
<dbReference type="InterPro" id="IPR011009">
    <property type="entry name" value="Kinase-like_dom_sf"/>
</dbReference>
<gene>
    <name evidence="2" type="ORF">ACJ73_09034</name>
</gene>
<organism evidence="2 3">
    <name type="scientific">Blastomyces percursus</name>
    <dbReference type="NCBI Taxonomy" id="1658174"/>
    <lineage>
        <taxon>Eukaryota</taxon>
        <taxon>Fungi</taxon>
        <taxon>Dikarya</taxon>
        <taxon>Ascomycota</taxon>
        <taxon>Pezizomycotina</taxon>
        <taxon>Eurotiomycetes</taxon>
        <taxon>Eurotiomycetidae</taxon>
        <taxon>Onygenales</taxon>
        <taxon>Ajellomycetaceae</taxon>
        <taxon>Blastomyces</taxon>
    </lineage>
</organism>
<dbReference type="STRING" id="1658174.A0A1J9PG52"/>
<dbReference type="PANTHER" id="PTHR21310:SF58">
    <property type="entry name" value="AMINOGLYCOSIDE PHOSPHOTRANSFERASE DOMAIN-CONTAINING PROTEIN"/>
    <property type="match status" value="1"/>
</dbReference>
<feature type="domain" description="Aminoglycoside phosphotransferase" evidence="1">
    <location>
        <begin position="11"/>
        <end position="144"/>
    </location>
</feature>
<name>A0A1J9PG52_9EURO</name>
<reference evidence="2 3" key="1">
    <citation type="submission" date="2015-08" db="EMBL/GenBank/DDBJ databases">
        <title>Emmonsia species relationships and genome sequence.</title>
        <authorList>
            <person name="Cuomo C.A."/>
            <person name="Schwartz I.S."/>
            <person name="Kenyon C."/>
            <person name="De Hoog G.S."/>
            <person name="Govender N.P."/>
            <person name="Botha A."/>
            <person name="Moreno L."/>
            <person name="De Vries M."/>
            <person name="Munoz J.F."/>
            <person name="Stielow J.B."/>
        </authorList>
    </citation>
    <scope>NUCLEOTIDE SEQUENCE [LARGE SCALE GENOMIC DNA]</scope>
    <source>
        <strain evidence="2 3">EI222</strain>
    </source>
</reference>
<dbReference type="InterPro" id="IPR002575">
    <property type="entry name" value="Aminoglycoside_PTrfase"/>
</dbReference>
<dbReference type="VEuPathDB" id="FungiDB:ACJ73_09034"/>
<dbReference type="AlphaFoldDB" id="A0A1J9PG52"/>